<reference evidence="3" key="1">
    <citation type="submission" date="2020-02" db="EMBL/GenBank/DDBJ databases">
        <authorList>
            <person name="Meier V. D."/>
        </authorList>
    </citation>
    <scope>NUCLEOTIDE SEQUENCE</scope>
    <source>
        <strain evidence="3">AVDCRST_MAG17</strain>
    </source>
</reference>
<dbReference type="PROSITE" id="PS50404">
    <property type="entry name" value="GST_NTER"/>
    <property type="match status" value="1"/>
</dbReference>
<proteinExistence type="predicted"/>
<dbReference type="PANTHER" id="PTHR42673">
    <property type="entry name" value="MALEYLACETOACETATE ISOMERASE"/>
    <property type="match status" value="1"/>
</dbReference>
<protein>
    <recommendedName>
        <fullName evidence="4">Glutathione S-transferase</fullName>
    </recommendedName>
</protein>
<feature type="domain" description="GST C-terminal" evidence="2">
    <location>
        <begin position="87"/>
        <end position="256"/>
    </location>
</feature>
<dbReference type="Gene3D" id="3.40.30.10">
    <property type="entry name" value="Glutaredoxin"/>
    <property type="match status" value="1"/>
</dbReference>
<dbReference type="Gene3D" id="1.20.1050.10">
    <property type="match status" value="2"/>
</dbReference>
<dbReference type="EMBL" id="CADCVV010000171">
    <property type="protein sequence ID" value="CAA9513611.1"/>
    <property type="molecule type" value="Genomic_DNA"/>
</dbReference>
<dbReference type="AlphaFoldDB" id="A0A6J4T4X8"/>
<dbReference type="PROSITE" id="PS50405">
    <property type="entry name" value="GST_CTER"/>
    <property type="match status" value="1"/>
</dbReference>
<dbReference type="GO" id="GO:0004364">
    <property type="term" value="F:glutathione transferase activity"/>
    <property type="evidence" value="ECO:0007669"/>
    <property type="project" value="TreeGrafter"/>
</dbReference>
<dbReference type="SUPFAM" id="SSF52833">
    <property type="entry name" value="Thioredoxin-like"/>
    <property type="match status" value="1"/>
</dbReference>
<organism evidence="3">
    <name type="scientific">uncultured Solirubrobacterales bacterium</name>
    <dbReference type="NCBI Taxonomy" id="768556"/>
    <lineage>
        <taxon>Bacteria</taxon>
        <taxon>Bacillati</taxon>
        <taxon>Actinomycetota</taxon>
        <taxon>Thermoleophilia</taxon>
        <taxon>Solirubrobacterales</taxon>
        <taxon>environmental samples</taxon>
    </lineage>
</organism>
<evidence type="ECO:0000259" key="1">
    <source>
        <dbReference type="PROSITE" id="PS50404"/>
    </source>
</evidence>
<dbReference type="CDD" id="cd00570">
    <property type="entry name" value="GST_N_family"/>
    <property type="match status" value="1"/>
</dbReference>
<gene>
    <name evidence="3" type="ORF">AVDCRST_MAG17-2148</name>
</gene>
<dbReference type="GO" id="GO:0006749">
    <property type="term" value="P:glutathione metabolic process"/>
    <property type="evidence" value="ECO:0007669"/>
    <property type="project" value="TreeGrafter"/>
</dbReference>
<accession>A0A6J4T4X8</accession>
<dbReference type="InterPro" id="IPR010987">
    <property type="entry name" value="Glutathione-S-Trfase_C-like"/>
</dbReference>
<dbReference type="InterPro" id="IPR036249">
    <property type="entry name" value="Thioredoxin-like_sf"/>
</dbReference>
<evidence type="ECO:0008006" key="4">
    <source>
        <dbReference type="Google" id="ProtNLM"/>
    </source>
</evidence>
<dbReference type="GO" id="GO:0016034">
    <property type="term" value="F:maleylacetoacetate isomerase activity"/>
    <property type="evidence" value="ECO:0007669"/>
    <property type="project" value="TreeGrafter"/>
</dbReference>
<dbReference type="GO" id="GO:0006559">
    <property type="term" value="P:L-phenylalanine catabolic process"/>
    <property type="evidence" value="ECO:0007669"/>
    <property type="project" value="TreeGrafter"/>
</dbReference>
<dbReference type="InterPro" id="IPR004045">
    <property type="entry name" value="Glutathione_S-Trfase_N"/>
</dbReference>
<sequence>MPSEIPVLWHLEISHYNEKARWALDYKGVPHLRRAVTPGLQELRARRLRAGRTVPILQLNGRAIGDSTKIIQEVERWWPEPSLYPSDPEQRRRALELEEYFDESCGPALRRVVFNDSLAEPEKFIAMLYGPDHPRLDLLKTLGPLLAPVVKWRYEIQPDRVAQAREAVRAALDKVEAETGRSGYLVGDSFTVADLTAASILAVLVAPREFPYVKLHPDERATKLREFRASLEDRVGFKWVEEIYARHRGTSAEVPLQPHRGD</sequence>
<name>A0A6J4T4X8_9ACTN</name>
<evidence type="ECO:0000259" key="2">
    <source>
        <dbReference type="PROSITE" id="PS50405"/>
    </source>
</evidence>
<dbReference type="Pfam" id="PF13417">
    <property type="entry name" value="GST_N_3"/>
    <property type="match status" value="1"/>
</dbReference>
<evidence type="ECO:0000313" key="3">
    <source>
        <dbReference type="EMBL" id="CAA9513611.1"/>
    </source>
</evidence>
<dbReference type="CDD" id="cd00299">
    <property type="entry name" value="GST_C_family"/>
    <property type="match status" value="1"/>
</dbReference>
<dbReference type="PANTHER" id="PTHR42673:SF4">
    <property type="entry name" value="MALEYLACETOACETATE ISOMERASE"/>
    <property type="match status" value="1"/>
</dbReference>
<dbReference type="InterPro" id="IPR036282">
    <property type="entry name" value="Glutathione-S-Trfase_C_sf"/>
</dbReference>
<feature type="domain" description="GST N-terminal" evidence="1">
    <location>
        <begin position="4"/>
        <end position="82"/>
    </location>
</feature>
<dbReference type="SUPFAM" id="SSF47616">
    <property type="entry name" value="GST C-terminal domain-like"/>
    <property type="match status" value="1"/>
</dbReference>
<dbReference type="Pfam" id="PF13410">
    <property type="entry name" value="GST_C_2"/>
    <property type="match status" value="1"/>
</dbReference>